<evidence type="ECO:0000256" key="6">
    <source>
        <dbReference type="ARBA" id="ARBA00023110"/>
    </source>
</evidence>
<dbReference type="AlphaFoldDB" id="E2PWK9"/>
<evidence type="ECO:0000256" key="8">
    <source>
        <dbReference type="RuleBase" id="RU363019"/>
    </source>
</evidence>
<dbReference type="GO" id="GO:0005737">
    <property type="term" value="C:cytoplasm"/>
    <property type="evidence" value="ECO:0007669"/>
    <property type="project" value="UniProtKB-SubCell"/>
</dbReference>
<dbReference type="PIRSF" id="PIRSF001467">
    <property type="entry name" value="Peptidylpro_ismrse"/>
    <property type="match status" value="1"/>
</dbReference>
<dbReference type="STRING" id="1901.BB341_13890"/>
<accession>E2PWK9</accession>
<protein>
    <recommendedName>
        <fullName evidence="8">Peptidyl-prolyl cis-trans isomerase</fullName>
        <shortName evidence="8">PPIase</shortName>
        <ecNumber evidence="8">5.2.1.8</ecNumber>
    </recommendedName>
</protein>
<evidence type="ECO:0000256" key="4">
    <source>
        <dbReference type="ARBA" id="ARBA00007365"/>
    </source>
</evidence>
<dbReference type="SUPFAM" id="SSF50891">
    <property type="entry name" value="Cyclophilin-like"/>
    <property type="match status" value="1"/>
</dbReference>
<reference evidence="10 11" key="1">
    <citation type="journal article" date="2010" name="Genome Biol. Evol.">
        <title>The sequence of a 1.8-mb bacterial linear plasmid reveals a rich evolutionary reservoir of secondary metabolic pathways.</title>
        <authorList>
            <person name="Medema M.H."/>
            <person name="Trefzer A."/>
            <person name="Kovalchuk A."/>
            <person name="van den Berg M."/>
            <person name="Mueller U."/>
            <person name="Heijne W."/>
            <person name="Wu L."/>
            <person name="Alam M.T."/>
            <person name="Ronning C.M."/>
            <person name="Nierman W.C."/>
            <person name="Bovenberg R.A.L."/>
            <person name="Breitling R."/>
            <person name="Takano E."/>
        </authorList>
    </citation>
    <scope>NUCLEOTIDE SEQUENCE [LARGE SCALE GENOMIC DNA]</scope>
    <source>
        <strain evidence="11">ATCC 27064 / DSM 738 / JCM 4710 / NBRC 13307 / NCIMB 12785 / NRRL 3585 / VKM Ac-602</strain>
    </source>
</reference>
<organism evidence="10 11">
    <name type="scientific">Streptomyces clavuligerus</name>
    <dbReference type="NCBI Taxonomy" id="1901"/>
    <lineage>
        <taxon>Bacteria</taxon>
        <taxon>Bacillati</taxon>
        <taxon>Actinomycetota</taxon>
        <taxon>Actinomycetes</taxon>
        <taxon>Kitasatosporales</taxon>
        <taxon>Streptomycetaceae</taxon>
        <taxon>Streptomyces</taxon>
    </lineage>
</organism>
<comment type="similarity">
    <text evidence="4 8">Belongs to the cyclophilin-type PPIase family.</text>
</comment>
<dbReference type="InterPro" id="IPR020892">
    <property type="entry name" value="Cyclophilin-type_PPIase_CS"/>
</dbReference>
<dbReference type="InterPro" id="IPR044666">
    <property type="entry name" value="Cyclophilin_A-like"/>
</dbReference>
<comment type="subcellular location">
    <subcellularLocation>
        <location evidence="3">Cytoplasm</location>
    </subcellularLocation>
</comment>
<evidence type="ECO:0000256" key="5">
    <source>
        <dbReference type="ARBA" id="ARBA00022490"/>
    </source>
</evidence>
<keyword evidence="11" id="KW-1185">Reference proteome</keyword>
<evidence type="ECO:0000256" key="2">
    <source>
        <dbReference type="ARBA" id="ARBA00002388"/>
    </source>
</evidence>
<dbReference type="InterPro" id="IPR024936">
    <property type="entry name" value="Cyclophilin-type_PPIase"/>
</dbReference>
<dbReference type="FunFam" id="2.40.100.10:FF:000028">
    <property type="entry name" value="Peptidyl-prolyl cis-trans isomerase"/>
    <property type="match status" value="1"/>
</dbReference>
<keyword evidence="5" id="KW-0963">Cytoplasm</keyword>
<evidence type="ECO:0000256" key="7">
    <source>
        <dbReference type="ARBA" id="ARBA00023235"/>
    </source>
</evidence>
<name>E2PWK9_STRCL</name>
<dbReference type="PANTHER" id="PTHR45625:SF4">
    <property type="entry name" value="PEPTIDYLPROLYL ISOMERASE DOMAIN AND WD REPEAT-CONTAINING PROTEIN 1"/>
    <property type="match status" value="1"/>
</dbReference>
<sequence length="193" mass="20837">MATRESPPSSHTEGRTVAEQLYATLKTNHGDIEIRLLPNHAPKTVKNFVELAQGEREWVNPATGQKSTDRLYDGTVFHRVISGFMIQGGDPLGNGTGGPGYKFADEFHPELAFTKPYLLAMANAGPGTNGSQFFITVGPTTWLTGKHTIFGEVSTEAGKKVVDAIASAQTNPRTDRPVNDVVIESVVVETREG</sequence>
<dbReference type="PANTHER" id="PTHR45625">
    <property type="entry name" value="PEPTIDYL-PROLYL CIS-TRANS ISOMERASE-RELATED"/>
    <property type="match status" value="1"/>
</dbReference>
<dbReference type="Gene3D" id="2.40.100.10">
    <property type="entry name" value="Cyclophilin-like"/>
    <property type="match status" value="1"/>
</dbReference>
<evidence type="ECO:0000256" key="1">
    <source>
        <dbReference type="ARBA" id="ARBA00000971"/>
    </source>
</evidence>
<keyword evidence="6 8" id="KW-0697">Rotamase</keyword>
<dbReference type="EC" id="5.2.1.8" evidence="8"/>
<dbReference type="InterPro" id="IPR029000">
    <property type="entry name" value="Cyclophilin-like_dom_sf"/>
</dbReference>
<evidence type="ECO:0000313" key="11">
    <source>
        <dbReference type="Proteomes" id="UP000002357"/>
    </source>
</evidence>
<comment type="catalytic activity">
    <reaction evidence="1 8">
        <text>[protein]-peptidylproline (omega=180) = [protein]-peptidylproline (omega=0)</text>
        <dbReference type="Rhea" id="RHEA:16237"/>
        <dbReference type="Rhea" id="RHEA-COMP:10747"/>
        <dbReference type="Rhea" id="RHEA-COMP:10748"/>
        <dbReference type="ChEBI" id="CHEBI:83833"/>
        <dbReference type="ChEBI" id="CHEBI:83834"/>
        <dbReference type="EC" id="5.2.1.8"/>
    </reaction>
</comment>
<evidence type="ECO:0000256" key="3">
    <source>
        <dbReference type="ARBA" id="ARBA00004496"/>
    </source>
</evidence>
<dbReference type="EMBL" id="CM000913">
    <property type="protein sequence ID" value="EFG08008.1"/>
    <property type="molecule type" value="Genomic_DNA"/>
</dbReference>
<dbReference type="Proteomes" id="UP000002357">
    <property type="component" value="Chromosome"/>
</dbReference>
<keyword evidence="7 8" id="KW-0413">Isomerase</keyword>
<proteinExistence type="inferred from homology"/>
<gene>
    <name evidence="10" type="primary">ppiB</name>
    <name evidence="10" type="ORF">SCLAV_2937</name>
</gene>
<dbReference type="eggNOG" id="COG0652">
    <property type="taxonomic scope" value="Bacteria"/>
</dbReference>
<dbReference type="GO" id="GO:0006457">
    <property type="term" value="P:protein folding"/>
    <property type="evidence" value="ECO:0007669"/>
    <property type="project" value="InterPro"/>
</dbReference>
<dbReference type="PROSITE" id="PS00170">
    <property type="entry name" value="CSA_PPIASE_1"/>
    <property type="match status" value="1"/>
</dbReference>
<comment type="function">
    <text evidence="2 8">PPIases accelerate the folding of proteins. It catalyzes the cis-trans isomerization of proline imidic peptide bonds in oligopeptides.</text>
</comment>
<dbReference type="PROSITE" id="PS50072">
    <property type="entry name" value="CSA_PPIASE_2"/>
    <property type="match status" value="1"/>
</dbReference>
<dbReference type="Pfam" id="PF00160">
    <property type="entry name" value="Pro_isomerase"/>
    <property type="match status" value="1"/>
</dbReference>
<evidence type="ECO:0000313" key="10">
    <source>
        <dbReference type="EMBL" id="EFG08008.1"/>
    </source>
</evidence>
<feature type="domain" description="PPIase cyclophilin-type" evidence="9">
    <location>
        <begin position="27"/>
        <end position="188"/>
    </location>
</feature>
<dbReference type="GO" id="GO:0003755">
    <property type="term" value="F:peptidyl-prolyl cis-trans isomerase activity"/>
    <property type="evidence" value="ECO:0007669"/>
    <property type="project" value="UniProtKB-UniRule"/>
</dbReference>
<dbReference type="InterPro" id="IPR002130">
    <property type="entry name" value="Cyclophilin-type_PPIase_dom"/>
</dbReference>
<dbReference type="PRINTS" id="PR00153">
    <property type="entry name" value="CSAPPISMRASE"/>
</dbReference>
<dbReference type="CDD" id="cd00317">
    <property type="entry name" value="cyclophilin"/>
    <property type="match status" value="1"/>
</dbReference>
<evidence type="ECO:0000259" key="9">
    <source>
        <dbReference type="PROSITE" id="PS50072"/>
    </source>
</evidence>